<feature type="compositionally biased region" description="Basic residues" evidence="4">
    <location>
        <begin position="1"/>
        <end position="19"/>
    </location>
</feature>
<evidence type="ECO:0000256" key="1">
    <source>
        <dbReference type="ARBA" id="ARBA00008560"/>
    </source>
</evidence>
<dbReference type="Pfam" id="PF01783">
    <property type="entry name" value="Ribosomal_L32p"/>
    <property type="match status" value="1"/>
</dbReference>
<comment type="caution">
    <text evidence="5">The sequence shown here is derived from an EMBL/GenBank/DDBJ whole genome shotgun (WGS) entry which is preliminary data.</text>
</comment>
<keyword evidence="6" id="KW-1185">Reference proteome</keyword>
<feature type="compositionally biased region" description="Acidic residues" evidence="4">
    <location>
        <begin position="60"/>
        <end position="73"/>
    </location>
</feature>
<comment type="similarity">
    <text evidence="1">Belongs to the bacterial ribosomal protein bL32 family.</text>
</comment>
<evidence type="ECO:0000256" key="3">
    <source>
        <dbReference type="ARBA" id="ARBA00023274"/>
    </source>
</evidence>
<evidence type="ECO:0000256" key="2">
    <source>
        <dbReference type="ARBA" id="ARBA00022980"/>
    </source>
</evidence>
<sequence>MPVPKKRKTKSQQGKRRAHIKVEEKELTECSQCGAAVRPHTVCSNCGYYRGEQVVKQEPAEGEAEPAEEEEEQKEGLSWEGLSRS</sequence>
<dbReference type="AlphaFoldDB" id="A0A133VPT5"/>
<organism evidence="5 6">
    <name type="scientific">candidate division MSBL1 archaeon SCGC-AAA382N08</name>
    <dbReference type="NCBI Taxonomy" id="1698285"/>
    <lineage>
        <taxon>Archaea</taxon>
        <taxon>Methanobacteriati</taxon>
        <taxon>Methanobacteriota</taxon>
        <taxon>candidate division MSBL1</taxon>
    </lineage>
</organism>
<dbReference type="NCBIfam" id="TIGR01031">
    <property type="entry name" value="rpmF_bact"/>
    <property type="match status" value="1"/>
</dbReference>
<gene>
    <name evidence="5" type="ORF">AKJ56_01290</name>
</gene>
<proteinExistence type="inferred from homology"/>
<name>A0A133VPT5_9EURY</name>
<dbReference type="InterPro" id="IPR044957">
    <property type="entry name" value="Ribosomal_bL32_bact"/>
</dbReference>
<reference evidence="5 6" key="1">
    <citation type="journal article" date="2016" name="Sci. Rep.">
        <title>Metabolic traits of an uncultured archaeal lineage -MSBL1- from brine pools of the Red Sea.</title>
        <authorList>
            <person name="Mwirichia R."/>
            <person name="Alam I."/>
            <person name="Rashid M."/>
            <person name="Vinu M."/>
            <person name="Ba-Alawi W."/>
            <person name="Anthony Kamau A."/>
            <person name="Kamanda Ngugi D."/>
            <person name="Goker M."/>
            <person name="Klenk H.P."/>
            <person name="Bajic V."/>
            <person name="Stingl U."/>
        </authorList>
    </citation>
    <scope>NUCLEOTIDE SEQUENCE [LARGE SCALE GENOMIC DNA]</scope>
    <source>
        <strain evidence="5">SCGC-AAA382N08</strain>
    </source>
</reference>
<keyword evidence="2" id="KW-0689">Ribosomal protein</keyword>
<protein>
    <recommendedName>
        <fullName evidence="7">50S ribosomal protein L32</fullName>
    </recommendedName>
</protein>
<dbReference type="GO" id="GO:0006412">
    <property type="term" value="P:translation"/>
    <property type="evidence" value="ECO:0007669"/>
    <property type="project" value="InterPro"/>
</dbReference>
<dbReference type="HAMAP" id="MF_00340">
    <property type="entry name" value="Ribosomal_bL32"/>
    <property type="match status" value="1"/>
</dbReference>
<feature type="region of interest" description="Disordered" evidence="4">
    <location>
        <begin position="57"/>
        <end position="85"/>
    </location>
</feature>
<evidence type="ECO:0000256" key="4">
    <source>
        <dbReference type="SAM" id="MobiDB-lite"/>
    </source>
</evidence>
<dbReference type="InterPro" id="IPR002677">
    <property type="entry name" value="Ribosomal_bL32"/>
</dbReference>
<evidence type="ECO:0000313" key="5">
    <source>
        <dbReference type="EMBL" id="KXB08448.1"/>
    </source>
</evidence>
<dbReference type="SUPFAM" id="SSF57829">
    <property type="entry name" value="Zn-binding ribosomal proteins"/>
    <property type="match status" value="1"/>
</dbReference>
<accession>A0A133VPT5</accession>
<dbReference type="PANTHER" id="PTHR35534:SF1">
    <property type="entry name" value="LARGE RIBOSOMAL SUBUNIT PROTEIN BL32"/>
    <property type="match status" value="1"/>
</dbReference>
<keyword evidence="3" id="KW-0687">Ribonucleoprotein</keyword>
<dbReference type="InterPro" id="IPR011332">
    <property type="entry name" value="Ribosomal_zn-bd"/>
</dbReference>
<dbReference type="PANTHER" id="PTHR35534">
    <property type="entry name" value="50S RIBOSOMAL PROTEIN L32"/>
    <property type="match status" value="1"/>
</dbReference>
<dbReference type="EMBL" id="LHYJ01000014">
    <property type="protein sequence ID" value="KXB08448.1"/>
    <property type="molecule type" value="Genomic_DNA"/>
</dbReference>
<evidence type="ECO:0008006" key="7">
    <source>
        <dbReference type="Google" id="ProtNLM"/>
    </source>
</evidence>
<feature type="region of interest" description="Disordered" evidence="4">
    <location>
        <begin position="1"/>
        <end position="20"/>
    </location>
</feature>
<dbReference type="GO" id="GO:0003735">
    <property type="term" value="F:structural constituent of ribosome"/>
    <property type="evidence" value="ECO:0007669"/>
    <property type="project" value="InterPro"/>
</dbReference>
<dbReference type="Proteomes" id="UP000070175">
    <property type="component" value="Unassembled WGS sequence"/>
</dbReference>
<dbReference type="GO" id="GO:0015934">
    <property type="term" value="C:large ribosomal subunit"/>
    <property type="evidence" value="ECO:0007669"/>
    <property type="project" value="InterPro"/>
</dbReference>
<evidence type="ECO:0000313" key="6">
    <source>
        <dbReference type="Proteomes" id="UP000070175"/>
    </source>
</evidence>